<accession>A0A3S1BBW6</accession>
<proteinExistence type="predicted"/>
<comment type="caution">
    <text evidence="1">The sequence shown here is derived from an EMBL/GenBank/DDBJ whole genome shotgun (WGS) entry which is preliminary data.</text>
</comment>
<organism evidence="1 2">
    <name type="scientific">Paenibacillus zeisoli</name>
    <dbReference type="NCBI Taxonomy" id="2496267"/>
    <lineage>
        <taxon>Bacteria</taxon>
        <taxon>Bacillati</taxon>
        <taxon>Bacillota</taxon>
        <taxon>Bacilli</taxon>
        <taxon>Bacillales</taxon>
        <taxon>Paenibacillaceae</taxon>
        <taxon>Paenibacillus</taxon>
    </lineage>
</organism>
<dbReference type="RefSeq" id="WP_127197641.1">
    <property type="nucleotide sequence ID" value="NZ_RZNX01000001.1"/>
</dbReference>
<dbReference type="AlphaFoldDB" id="A0A3S1BBW6"/>
<sequence>MTTVAFWDYGQIGTSELAVPLAVMTSLDYRIRLLLTQTGKRRTGIDEAFKVDKSYAADLAARPNEQGMDALMRLSASGILDRNNISDYTIPLISGRLDMAPGPEFGESGLLRYQELQFNHLLQVANERYDCVLIDSPGTGTFNEMTLKGGEVTVILLRQNNRLLETYFEEAKYNPMLTNKPHVLVIHHYDADQHCSISNIKRKYGYKAPIFGIPYCREYANAWNSQEVIAFFQRNYNRLRRNTASEKYMDAVRRLSQKVMELADIQRMPSSGRGA</sequence>
<protein>
    <recommendedName>
        <fullName evidence="3">ParA family protein</fullName>
    </recommendedName>
</protein>
<evidence type="ECO:0000313" key="1">
    <source>
        <dbReference type="EMBL" id="RUT35945.1"/>
    </source>
</evidence>
<dbReference type="InterPro" id="IPR027417">
    <property type="entry name" value="P-loop_NTPase"/>
</dbReference>
<dbReference type="EMBL" id="RZNX01000001">
    <property type="protein sequence ID" value="RUT35945.1"/>
    <property type="molecule type" value="Genomic_DNA"/>
</dbReference>
<reference evidence="1 2" key="1">
    <citation type="submission" date="2018-12" db="EMBL/GenBank/DDBJ databases">
        <authorList>
            <person name="Sun L."/>
            <person name="Chen Z."/>
        </authorList>
    </citation>
    <scope>NUCLEOTIDE SEQUENCE [LARGE SCALE GENOMIC DNA]</scope>
    <source>
        <strain evidence="1 2">3-5-3</strain>
    </source>
</reference>
<name>A0A3S1BBW6_9BACL</name>
<dbReference type="Gene3D" id="3.40.50.300">
    <property type="entry name" value="P-loop containing nucleotide triphosphate hydrolases"/>
    <property type="match status" value="1"/>
</dbReference>
<dbReference type="Proteomes" id="UP000272464">
    <property type="component" value="Unassembled WGS sequence"/>
</dbReference>
<keyword evidence="2" id="KW-1185">Reference proteome</keyword>
<evidence type="ECO:0000313" key="2">
    <source>
        <dbReference type="Proteomes" id="UP000272464"/>
    </source>
</evidence>
<gene>
    <name evidence="1" type="ORF">EJP77_02805</name>
</gene>
<evidence type="ECO:0008006" key="3">
    <source>
        <dbReference type="Google" id="ProtNLM"/>
    </source>
</evidence>
<dbReference type="SUPFAM" id="SSF52540">
    <property type="entry name" value="P-loop containing nucleoside triphosphate hydrolases"/>
    <property type="match status" value="1"/>
</dbReference>
<dbReference type="OrthoDB" id="2842408at2"/>